<dbReference type="SUPFAM" id="SSF63829">
    <property type="entry name" value="Calcium-dependent phosphotriesterase"/>
    <property type="match status" value="1"/>
</dbReference>
<dbReference type="PATRIC" id="fig|1114964.3.peg.2214"/>
<evidence type="ECO:0000259" key="2">
    <source>
        <dbReference type="Pfam" id="PF08450"/>
    </source>
</evidence>
<dbReference type="Gene3D" id="2.120.10.30">
    <property type="entry name" value="TolB, C-terminal domain"/>
    <property type="match status" value="1"/>
</dbReference>
<keyword evidence="1" id="KW-0378">Hydrolase</keyword>
<dbReference type="Proteomes" id="UP000015524">
    <property type="component" value="Unassembled WGS sequence"/>
</dbReference>
<dbReference type="PANTHER" id="PTHR47572:SF4">
    <property type="entry name" value="LACTONASE DRP35"/>
    <property type="match status" value="1"/>
</dbReference>
<feature type="domain" description="SMP-30/Gluconolactonase/LRE-like region" evidence="2">
    <location>
        <begin position="12"/>
        <end position="265"/>
    </location>
</feature>
<protein>
    <recommendedName>
        <fullName evidence="2">SMP-30/Gluconolactonase/LRE-like region domain-containing protein</fullName>
    </recommendedName>
</protein>
<dbReference type="AlphaFoldDB" id="T0GJW6"/>
<dbReference type="OrthoDB" id="30052at2"/>
<evidence type="ECO:0000313" key="3">
    <source>
        <dbReference type="EMBL" id="EQB01052.1"/>
    </source>
</evidence>
<name>T0GJW6_9SPHN</name>
<dbReference type="eggNOG" id="COG3386">
    <property type="taxonomic scope" value="Bacteria"/>
</dbReference>
<dbReference type="InterPro" id="IPR051262">
    <property type="entry name" value="SMP-30/CGR1_Lactonase"/>
</dbReference>
<dbReference type="InterPro" id="IPR013658">
    <property type="entry name" value="SGL"/>
</dbReference>
<sequence length="286" mass="30617">MDLLLSGGHFYEGARWHDGHFWVSDLYAGHVLKITPGGHAQVAVELDDQPSGLGWLPDGTLLVVGMKSRSVWKCPAGEPPRLHADITALTGGFTNDMIVDRHGRAYVSNLGFDLFTGAPPATTTLVRVDPDGQSTIVADGLQFPNGLVISPDGNSLIVAETFGGRLSAFTIEDDGSLSGQRCWAQIGREPSWETPHSLLDTDFAPDGCAIDEEGCVWVADALNGRVARVAEGGEIRQQIKAPDGFGLYSCALGGPDGRTLILCTAPDFDDVKRKATREARLYSTKI</sequence>
<comment type="caution">
    <text evidence="3">The sequence shown here is derived from an EMBL/GenBank/DDBJ whole genome shotgun (WGS) entry which is preliminary data.</text>
</comment>
<gene>
    <name evidence="3" type="ORF">L485_11350</name>
</gene>
<dbReference type="PANTHER" id="PTHR47572">
    <property type="entry name" value="LIPOPROTEIN-RELATED"/>
    <property type="match status" value="1"/>
</dbReference>
<dbReference type="EMBL" id="ATIB01000062">
    <property type="protein sequence ID" value="EQB01052.1"/>
    <property type="molecule type" value="Genomic_DNA"/>
</dbReference>
<dbReference type="InterPro" id="IPR011042">
    <property type="entry name" value="6-blade_b-propeller_TolB-like"/>
</dbReference>
<evidence type="ECO:0000256" key="1">
    <source>
        <dbReference type="ARBA" id="ARBA00022801"/>
    </source>
</evidence>
<proteinExistence type="predicted"/>
<accession>T0GJW6</accession>
<dbReference type="GO" id="GO:0016787">
    <property type="term" value="F:hydrolase activity"/>
    <property type="evidence" value="ECO:0007669"/>
    <property type="project" value="UniProtKB-KW"/>
</dbReference>
<evidence type="ECO:0000313" key="4">
    <source>
        <dbReference type="Proteomes" id="UP000015524"/>
    </source>
</evidence>
<keyword evidence="4" id="KW-1185">Reference proteome</keyword>
<dbReference type="Pfam" id="PF08450">
    <property type="entry name" value="SGL"/>
    <property type="match status" value="1"/>
</dbReference>
<reference evidence="3 4" key="1">
    <citation type="journal article" date="2013" name="Genome Announc.">
        <title>Draft Genome Sequence of a Hexachlorocyclohexane-Degrading Bacterium, Sphingobium baderi Strain LL03T.</title>
        <authorList>
            <person name="Kaur J."/>
            <person name="Verma H."/>
            <person name="Tripathi C."/>
            <person name="Khurana J.P."/>
            <person name="Lal R."/>
        </authorList>
    </citation>
    <scope>NUCLEOTIDE SEQUENCE [LARGE SCALE GENOMIC DNA]</scope>
    <source>
        <strain evidence="3 4">LL03</strain>
    </source>
</reference>
<organism evidence="3 4">
    <name type="scientific">Sphingobium baderi LL03</name>
    <dbReference type="NCBI Taxonomy" id="1114964"/>
    <lineage>
        <taxon>Bacteria</taxon>
        <taxon>Pseudomonadati</taxon>
        <taxon>Pseudomonadota</taxon>
        <taxon>Alphaproteobacteria</taxon>
        <taxon>Sphingomonadales</taxon>
        <taxon>Sphingomonadaceae</taxon>
        <taxon>Sphingobium</taxon>
    </lineage>
</organism>